<organism evidence="11 12">
    <name type="scientific">Macrostomum lignano</name>
    <dbReference type="NCBI Taxonomy" id="282301"/>
    <lineage>
        <taxon>Eukaryota</taxon>
        <taxon>Metazoa</taxon>
        <taxon>Spiralia</taxon>
        <taxon>Lophotrochozoa</taxon>
        <taxon>Platyhelminthes</taxon>
        <taxon>Rhabditophora</taxon>
        <taxon>Macrostomorpha</taxon>
        <taxon>Macrostomida</taxon>
        <taxon>Macrostomidae</taxon>
        <taxon>Macrostomum</taxon>
    </lineage>
</organism>
<dbReference type="Proteomes" id="UP000095280">
    <property type="component" value="Unplaced"/>
</dbReference>
<evidence type="ECO:0000259" key="10">
    <source>
        <dbReference type="PROSITE" id="PS51406"/>
    </source>
</evidence>
<dbReference type="GO" id="GO:0008470">
    <property type="term" value="F:3-methylbutanoyl-CoA dehydrogenase activity"/>
    <property type="evidence" value="ECO:0007669"/>
    <property type="project" value="TreeGrafter"/>
</dbReference>
<dbReference type="PANTHER" id="PTHR43884:SF12">
    <property type="entry name" value="ISOVALERYL-COA DEHYDROGENASE, MITOCHONDRIAL-RELATED"/>
    <property type="match status" value="1"/>
</dbReference>
<dbReference type="InterPro" id="IPR027417">
    <property type="entry name" value="P-loop_NTPase"/>
</dbReference>
<dbReference type="PROSITE" id="PS51406">
    <property type="entry name" value="FIBRINOGEN_C_2"/>
    <property type="match status" value="1"/>
</dbReference>
<dbReference type="SUPFAM" id="SSF52540">
    <property type="entry name" value="P-loop containing nucleoside triphosphate hydrolases"/>
    <property type="match status" value="1"/>
</dbReference>
<keyword evidence="7" id="KW-0342">GTP-binding</keyword>
<dbReference type="WBParaSite" id="maker-uti_cns_0012963-snap-gene-0.5-mRNA-1">
    <property type="protein sequence ID" value="maker-uti_cns_0012963-snap-gene-0.5-mRNA-1"/>
    <property type="gene ID" value="maker-uti_cns_0012963-snap-gene-0.5"/>
</dbReference>
<dbReference type="InterPro" id="IPR009075">
    <property type="entry name" value="AcylCo_DH/oxidase_C"/>
</dbReference>
<evidence type="ECO:0000256" key="8">
    <source>
        <dbReference type="ARBA" id="ARBA00049117"/>
    </source>
</evidence>
<evidence type="ECO:0000313" key="11">
    <source>
        <dbReference type="Proteomes" id="UP000095280"/>
    </source>
</evidence>
<dbReference type="SUPFAM" id="SSF47203">
    <property type="entry name" value="Acyl-CoA dehydrogenase C-terminal domain-like"/>
    <property type="match status" value="1"/>
</dbReference>
<evidence type="ECO:0000256" key="3">
    <source>
        <dbReference type="ARBA" id="ARBA00009347"/>
    </source>
</evidence>
<dbReference type="SUPFAM" id="SSF56645">
    <property type="entry name" value="Acyl-CoA dehydrogenase NM domain-like"/>
    <property type="match status" value="1"/>
</dbReference>
<evidence type="ECO:0000256" key="9">
    <source>
        <dbReference type="RuleBase" id="RU362125"/>
    </source>
</evidence>
<dbReference type="PROSITE" id="PS00073">
    <property type="entry name" value="ACYL_COA_DH_2"/>
    <property type="match status" value="1"/>
</dbReference>
<dbReference type="InterPro" id="IPR014716">
    <property type="entry name" value="Fibrinogen_a/b/g_C_1"/>
</dbReference>
<keyword evidence="5" id="KW-0547">Nucleotide-binding</keyword>
<sequence>SDGSYVLNGSKFWITNGPDADVIVVYAKTKPEAGAHGITTFLVERDSPGFSCSRKLDKLGMRGSNTGELVFDGVRVPADRVMGRLDGGVYVLMSGLDIERLLLSAGPLGIMQAACDTAFQYAHIRKAFGQSIGQFQLLQGKMADMYCRLTSGRCYVYSVTRALAQGSRQPMDCAGVILKCAEDATQSALDAIQILGGNGYINEYPAGRLLRDAKLYEIGAGTSEVRRLPQQQQLGAAAAVEEEATVGSYVVGSFPVQYGYDQAGVASVNGVGVGAMSSSSGVAGASAAADEKPRILFSVWDVPGHIDYMNDVFDANDTFSSTGAIVFVIDAQDEYIDAIDRLKVLVSGAYSVNPKIKFEVFIHKVDGLSDEQKIETQCDITQRANDVLIDIGNGKLQAILKVLRVFKSASKIHCLSRAEAAHAVSFSAESGDCTLLMCHRSSKDACRKCRHVGDPGLAKLWFKEPLGACWTTFQHRVDGSVSFDRNWGDYVNGFGQGERLNYWMGLEQLHQLTATGVWRVRWEFSDFNGNWYWAENAPFSVGPVTDKYRCLMGPLDASRSSVGKRTEALFLPNNHQFSTPEYDNDAHFYGSCAAEKSAGWWYGHCAAINPNGIYKMYSDGKDDGIFYYLYDSGTVLTLNNHMKTFELLIYKG</sequence>
<proteinExistence type="inferred from homology"/>
<dbReference type="InterPro" id="IPR036056">
    <property type="entry name" value="Fibrinogen-like_C"/>
</dbReference>
<dbReference type="SUPFAM" id="SSF56496">
    <property type="entry name" value="Fibrinogen C-terminal domain-like"/>
    <property type="match status" value="1"/>
</dbReference>
<dbReference type="PANTHER" id="PTHR43884">
    <property type="entry name" value="ACYL-COA DEHYDROGENASE"/>
    <property type="match status" value="1"/>
</dbReference>
<dbReference type="Pfam" id="PF02770">
    <property type="entry name" value="Acyl-CoA_dh_M"/>
    <property type="match status" value="1"/>
</dbReference>
<dbReference type="AlphaFoldDB" id="A0A1I8IJK0"/>
<dbReference type="Gene3D" id="4.10.530.10">
    <property type="entry name" value="Gamma-fibrinogen Carboxyl Terminal Fragment, domain 2"/>
    <property type="match status" value="1"/>
</dbReference>
<dbReference type="InterPro" id="IPR036250">
    <property type="entry name" value="AcylCo_DH-like_C"/>
</dbReference>
<dbReference type="GO" id="GO:0005739">
    <property type="term" value="C:mitochondrion"/>
    <property type="evidence" value="ECO:0007669"/>
    <property type="project" value="TreeGrafter"/>
</dbReference>
<dbReference type="Pfam" id="PF00147">
    <property type="entry name" value="Fibrinogen_C"/>
    <property type="match status" value="1"/>
</dbReference>
<evidence type="ECO:0000256" key="5">
    <source>
        <dbReference type="ARBA" id="ARBA00022741"/>
    </source>
</evidence>
<dbReference type="Gene3D" id="3.90.215.10">
    <property type="entry name" value="Gamma Fibrinogen, chain A, domain 1"/>
    <property type="match status" value="1"/>
</dbReference>
<evidence type="ECO:0000256" key="4">
    <source>
        <dbReference type="ARBA" id="ARBA00022630"/>
    </source>
</evidence>
<dbReference type="InterPro" id="IPR046373">
    <property type="entry name" value="Acyl-CoA_Oxase/DH_mid-dom_sf"/>
</dbReference>
<evidence type="ECO:0000256" key="6">
    <source>
        <dbReference type="ARBA" id="ARBA00022827"/>
    </source>
</evidence>
<evidence type="ECO:0000256" key="7">
    <source>
        <dbReference type="ARBA" id="ARBA00023134"/>
    </source>
</evidence>
<evidence type="ECO:0000313" key="12">
    <source>
        <dbReference type="WBParaSite" id="maker-uti_cns_0012963-snap-gene-0.5-mRNA-1"/>
    </source>
</evidence>
<dbReference type="Gene3D" id="3.40.50.300">
    <property type="entry name" value="P-loop containing nucleotide triphosphate hydrolases"/>
    <property type="match status" value="1"/>
</dbReference>
<reference evidence="12" key="1">
    <citation type="submission" date="2016-11" db="UniProtKB">
        <authorList>
            <consortium name="WormBaseParasite"/>
        </authorList>
    </citation>
    <scope>IDENTIFICATION</scope>
</reference>
<evidence type="ECO:0000256" key="2">
    <source>
        <dbReference type="ARBA" id="ARBA00007756"/>
    </source>
</evidence>
<keyword evidence="6 9" id="KW-0274">FAD</keyword>
<comment type="similarity">
    <text evidence="2">Belongs to the GTR/RAG GTP-binding protein family.</text>
</comment>
<dbReference type="InterPro" id="IPR006091">
    <property type="entry name" value="Acyl-CoA_Oxase/DH_mid-dom"/>
</dbReference>
<dbReference type="InterPro" id="IPR006762">
    <property type="entry name" value="Gtr1_RagA"/>
</dbReference>
<dbReference type="Pfam" id="PF00441">
    <property type="entry name" value="Acyl-CoA_dh_1"/>
    <property type="match status" value="1"/>
</dbReference>
<feature type="domain" description="Fibrinogen C-terminal" evidence="10">
    <location>
        <begin position="405"/>
        <end position="628"/>
    </location>
</feature>
<dbReference type="Gene3D" id="2.40.110.10">
    <property type="entry name" value="Butyryl-CoA Dehydrogenase, subunit A, domain 2"/>
    <property type="match status" value="1"/>
</dbReference>
<dbReference type="InterPro" id="IPR002181">
    <property type="entry name" value="Fibrinogen_a/b/g_C_dom"/>
</dbReference>
<comment type="cofactor">
    <cofactor evidence="1 9">
        <name>FAD</name>
        <dbReference type="ChEBI" id="CHEBI:57692"/>
    </cofactor>
</comment>
<dbReference type="SMART" id="SM00186">
    <property type="entry name" value="FBG"/>
    <property type="match status" value="1"/>
</dbReference>
<dbReference type="Gene3D" id="1.20.140.10">
    <property type="entry name" value="Butyryl-CoA Dehydrogenase, subunit A, domain 3"/>
    <property type="match status" value="1"/>
</dbReference>
<dbReference type="Pfam" id="PF04670">
    <property type="entry name" value="Gtr1_RagA"/>
    <property type="match status" value="1"/>
</dbReference>
<comment type="catalytic activity">
    <reaction evidence="8">
        <text>GTP + H2O = GDP + phosphate + H(+)</text>
        <dbReference type="Rhea" id="RHEA:19669"/>
        <dbReference type="ChEBI" id="CHEBI:15377"/>
        <dbReference type="ChEBI" id="CHEBI:15378"/>
        <dbReference type="ChEBI" id="CHEBI:37565"/>
        <dbReference type="ChEBI" id="CHEBI:43474"/>
        <dbReference type="ChEBI" id="CHEBI:58189"/>
    </reaction>
    <physiologicalReaction direction="left-to-right" evidence="8">
        <dbReference type="Rhea" id="RHEA:19670"/>
    </physiologicalReaction>
</comment>
<name>A0A1I8IJK0_9PLAT</name>
<dbReference type="InterPro" id="IPR009100">
    <property type="entry name" value="AcylCoA_DH/oxidase_NM_dom_sf"/>
</dbReference>
<accession>A0A1I8IJK0</accession>
<dbReference type="InterPro" id="IPR006089">
    <property type="entry name" value="Acyl-CoA_DH_CS"/>
</dbReference>
<keyword evidence="4 9" id="KW-0285">Flavoprotein</keyword>
<keyword evidence="9" id="KW-0560">Oxidoreductase</keyword>
<dbReference type="GO" id="GO:0005525">
    <property type="term" value="F:GTP binding"/>
    <property type="evidence" value="ECO:0007669"/>
    <property type="project" value="UniProtKB-KW"/>
</dbReference>
<protein>
    <submittedName>
        <fullName evidence="12">Fibrinogen C-terminal domain-containing protein</fullName>
    </submittedName>
</protein>
<comment type="similarity">
    <text evidence="3 9">Belongs to the acyl-CoA dehydrogenase family.</text>
</comment>
<dbReference type="GO" id="GO:0006552">
    <property type="term" value="P:L-leucine catabolic process"/>
    <property type="evidence" value="ECO:0007669"/>
    <property type="project" value="TreeGrafter"/>
</dbReference>
<evidence type="ECO:0000256" key="1">
    <source>
        <dbReference type="ARBA" id="ARBA00001974"/>
    </source>
</evidence>
<keyword evidence="11" id="KW-1185">Reference proteome</keyword>